<organism evidence="10 11">
    <name type="scientific">Exophiala xenobiotica</name>
    <dbReference type="NCBI Taxonomy" id="348802"/>
    <lineage>
        <taxon>Eukaryota</taxon>
        <taxon>Fungi</taxon>
        <taxon>Dikarya</taxon>
        <taxon>Ascomycota</taxon>
        <taxon>Pezizomycotina</taxon>
        <taxon>Eurotiomycetes</taxon>
        <taxon>Chaetothyriomycetidae</taxon>
        <taxon>Chaetothyriales</taxon>
        <taxon>Herpotrichiellaceae</taxon>
        <taxon>Exophiala</taxon>
    </lineage>
</organism>
<dbReference type="InterPro" id="IPR002401">
    <property type="entry name" value="Cyt_P450_E_grp-I"/>
</dbReference>
<dbReference type="GO" id="GO:0016705">
    <property type="term" value="F:oxidoreductase activity, acting on paired donors, with incorporation or reduction of molecular oxygen"/>
    <property type="evidence" value="ECO:0007669"/>
    <property type="project" value="InterPro"/>
</dbReference>
<dbReference type="InterPro" id="IPR036396">
    <property type="entry name" value="Cyt_P450_sf"/>
</dbReference>
<keyword evidence="7 9" id="KW-0503">Monooxygenase</keyword>
<evidence type="ECO:0000256" key="4">
    <source>
        <dbReference type="ARBA" id="ARBA00022723"/>
    </source>
</evidence>
<dbReference type="EMBL" id="KN847319">
    <property type="protein sequence ID" value="KIW55444.1"/>
    <property type="molecule type" value="Genomic_DNA"/>
</dbReference>
<evidence type="ECO:0000256" key="8">
    <source>
        <dbReference type="PIRSR" id="PIRSR602401-1"/>
    </source>
</evidence>
<evidence type="ECO:0000256" key="9">
    <source>
        <dbReference type="RuleBase" id="RU000461"/>
    </source>
</evidence>
<name>A0A0D2F6B2_9EURO</name>
<proteinExistence type="inferred from homology"/>
<evidence type="ECO:0000256" key="7">
    <source>
        <dbReference type="ARBA" id="ARBA00023033"/>
    </source>
</evidence>
<dbReference type="CDD" id="cd11061">
    <property type="entry name" value="CYP67-like"/>
    <property type="match status" value="1"/>
</dbReference>
<comment type="similarity">
    <text evidence="2 9">Belongs to the cytochrome P450 family.</text>
</comment>
<evidence type="ECO:0000256" key="2">
    <source>
        <dbReference type="ARBA" id="ARBA00010617"/>
    </source>
</evidence>
<dbReference type="InterPro" id="IPR050121">
    <property type="entry name" value="Cytochrome_P450_monoxygenase"/>
</dbReference>
<dbReference type="OrthoDB" id="2789670at2759"/>
<evidence type="ECO:0000256" key="1">
    <source>
        <dbReference type="ARBA" id="ARBA00001971"/>
    </source>
</evidence>
<dbReference type="GeneID" id="25326095"/>
<dbReference type="PRINTS" id="PR00463">
    <property type="entry name" value="EP450I"/>
</dbReference>
<dbReference type="InterPro" id="IPR017972">
    <property type="entry name" value="Cyt_P450_CS"/>
</dbReference>
<sequence>MAYVLIALAAAVLALFAYPVFEYYLDAKNLRRFPAPSVAAFTDLWALRYHWTNSRYKAVHEAHAALGPVVRIQPNHVSFTDPRALKDIYGHGSSIMKSEYYDNVAGDYHDVANATDRAEHSRKRRIMSHVFSQKQILTMEQVINNILVNLVEALDNRLSQDIDIRYWFNLFTFDAISSLAFTQSFDFLRQGDDLTLGQRENGSTYPVKIVKTFHDAVSYASFMGHARPGLSAFIRRFFTFVQSSSSRAIEDFGAVCMYKTNQRLRNGTDRGDFLSKLEEIPKGQSEPIPHGEVLAEAAIMLNAGSDTTASALTNTFWLLAKHPEALKKLRAELDLIMDESNIQPHFDMLMASPYLRACLDESLRLRPPVAIGLPRVTPKEGSEICGYYIAGNVTVSAPILELQRHPGLFRNPDSYDPDRWFDEQQLPNLREYVQPFSIGGRACIGRNLAMIELTKVIATVVNRYDVELASPDRELPFVERFNMNPGDCHVRLSRRIRT</sequence>
<dbReference type="Pfam" id="PF00067">
    <property type="entry name" value="p450"/>
    <property type="match status" value="1"/>
</dbReference>
<keyword evidence="11" id="KW-1185">Reference proteome</keyword>
<dbReference type="GO" id="GO:0004497">
    <property type="term" value="F:monooxygenase activity"/>
    <property type="evidence" value="ECO:0007669"/>
    <property type="project" value="UniProtKB-KW"/>
</dbReference>
<dbReference type="InterPro" id="IPR001128">
    <property type="entry name" value="Cyt_P450"/>
</dbReference>
<keyword evidence="3 8" id="KW-0349">Heme</keyword>
<comment type="cofactor">
    <cofactor evidence="1 8">
        <name>heme</name>
        <dbReference type="ChEBI" id="CHEBI:30413"/>
    </cofactor>
</comment>
<dbReference type="SUPFAM" id="SSF48264">
    <property type="entry name" value="Cytochrome P450"/>
    <property type="match status" value="1"/>
</dbReference>
<reference evidence="10 11" key="1">
    <citation type="submission" date="2015-01" db="EMBL/GenBank/DDBJ databases">
        <title>The Genome Sequence of Exophiala xenobiotica CBS118157.</title>
        <authorList>
            <consortium name="The Broad Institute Genomics Platform"/>
            <person name="Cuomo C."/>
            <person name="de Hoog S."/>
            <person name="Gorbushina A."/>
            <person name="Stielow B."/>
            <person name="Teixiera M."/>
            <person name="Abouelleil A."/>
            <person name="Chapman S.B."/>
            <person name="Priest M."/>
            <person name="Young S.K."/>
            <person name="Wortman J."/>
            <person name="Nusbaum C."/>
            <person name="Birren B."/>
        </authorList>
    </citation>
    <scope>NUCLEOTIDE SEQUENCE [LARGE SCALE GENOMIC DNA]</scope>
    <source>
        <strain evidence="10 11">CBS 118157</strain>
    </source>
</reference>
<keyword evidence="6 8" id="KW-0408">Iron</keyword>
<evidence type="ECO:0000313" key="10">
    <source>
        <dbReference type="EMBL" id="KIW55444.1"/>
    </source>
</evidence>
<dbReference type="STRING" id="348802.A0A0D2F6B2"/>
<dbReference type="RefSeq" id="XP_013316028.1">
    <property type="nucleotide sequence ID" value="XM_013460574.1"/>
</dbReference>
<dbReference type="GO" id="GO:0005506">
    <property type="term" value="F:iron ion binding"/>
    <property type="evidence" value="ECO:0007669"/>
    <property type="project" value="InterPro"/>
</dbReference>
<dbReference type="PANTHER" id="PTHR24305:SF29">
    <property type="entry name" value="BENZOATE-PARA-HYDROXYLASE"/>
    <property type="match status" value="1"/>
</dbReference>
<dbReference type="PANTHER" id="PTHR24305">
    <property type="entry name" value="CYTOCHROME P450"/>
    <property type="match status" value="1"/>
</dbReference>
<accession>A0A0D2F6B2</accession>
<gene>
    <name evidence="10" type="ORF">PV05_04187</name>
</gene>
<dbReference type="Gene3D" id="1.10.630.10">
    <property type="entry name" value="Cytochrome P450"/>
    <property type="match status" value="1"/>
</dbReference>
<keyword evidence="5 9" id="KW-0560">Oxidoreductase</keyword>
<evidence type="ECO:0008006" key="12">
    <source>
        <dbReference type="Google" id="ProtNLM"/>
    </source>
</evidence>
<evidence type="ECO:0000256" key="6">
    <source>
        <dbReference type="ARBA" id="ARBA00023004"/>
    </source>
</evidence>
<feature type="binding site" description="axial binding residue" evidence="8">
    <location>
        <position position="443"/>
    </location>
    <ligand>
        <name>heme</name>
        <dbReference type="ChEBI" id="CHEBI:30413"/>
    </ligand>
    <ligandPart>
        <name>Fe</name>
        <dbReference type="ChEBI" id="CHEBI:18248"/>
    </ligandPart>
</feature>
<dbReference type="PRINTS" id="PR00385">
    <property type="entry name" value="P450"/>
</dbReference>
<protein>
    <recommendedName>
        <fullName evidence="12">Benzoate 4-monooxygenase</fullName>
    </recommendedName>
</protein>
<evidence type="ECO:0000256" key="5">
    <source>
        <dbReference type="ARBA" id="ARBA00023002"/>
    </source>
</evidence>
<dbReference type="GO" id="GO:0020037">
    <property type="term" value="F:heme binding"/>
    <property type="evidence" value="ECO:0007669"/>
    <property type="project" value="InterPro"/>
</dbReference>
<evidence type="ECO:0000256" key="3">
    <source>
        <dbReference type="ARBA" id="ARBA00022617"/>
    </source>
</evidence>
<dbReference type="PROSITE" id="PS00086">
    <property type="entry name" value="CYTOCHROME_P450"/>
    <property type="match status" value="1"/>
</dbReference>
<dbReference type="AlphaFoldDB" id="A0A0D2F6B2"/>
<dbReference type="Proteomes" id="UP000054342">
    <property type="component" value="Unassembled WGS sequence"/>
</dbReference>
<evidence type="ECO:0000313" key="11">
    <source>
        <dbReference type="Proteomes" id="UP000054342"/>
    </source>
</evidence>
<keyword evidence="4 8" id="KW-0479">Metal-binding</keyword>
<dbReference type="HOGENOM" id="CLU_001570_14_0_1"/>